<proteinExistence type="predicted"/>
<dbReference type="Proteomes" id="UP000600101">
    <property type="component" value="Unassembled WGS sequence"/>
</dbReference>
<dbReference type="SUPFAM" id="SSF160443">
    <property type="entry name" value="SMR domain-like"/>
    <property type="match status" value="1"/>
</dbReference>
<dbReference type="PANTHER" id="PTHR35562">
    <property type="entry name" value="DNA ENDONUCLEASE SMRA-RELATED"/>
    <property type="match status" value="1"/>
</dbReference>
<evidence type="ECO:0000259" key="2">
    <source>
        <dbReference type="PROSITE" id="PS50828"/>
    </source>
</evidence>
<dbReference type="EMBL" id="JACOMF010000002">
    <property type="protein sequence ID" value="MBC4014144.1"/>
    <property type="molecule type" value="Genomic_DNA"/>
</dbReference>
<keyword evidence="4" id="KW-1185">Reference proteome</keyword>
<dbReference type="Pfam" id="PF01713">
    <property type="entry name" value="Smr"/>
    <property type="match status" value="1"/>
</dbReference>
<accession>A0A9X0QUN8</accession>
<evidence type="ECO:0000313" key="4">
    <source>
        <dbReference type="Proteomes" id="UP000600101"/>
    </source>
</evidence>
<dbReference type="InterPro" id="IPR036063">
    <property type="entry name" value="Smr_dom_sf"/>
</dbReference>
<sequence length="189" mass="20287">MRPRPRRGLTAEDRALWQAYTVRAAVAPLPGKALAIAMAEPAPPPPSAALPPPVDHRPAPRTSTPSRPPPEIQVGAAPPGLDTRRWKALRRGQTAPERTLDLHGRRAHEAHGAVRRFLTDAQADGLRCVAIVTGKGSSLEGGVLRRELPHWLNAPELRGLLLGAAHPHATNSGAVHLLLRRRRSGPAGR</sequence>
<gene>
    <name evidence="3" type="ORF">H7965_02310</name>
</gene>
<evidence type="ECO:0000256" key="1">
    <source>
        <dbReference type="SAM" id="MobiDB-lite"/>
    </source>
</evidence>
<name>A0A9X0QUN8_9PROT</name>
<dbReference type="PROSITE" id="PS50828">
    <property type="entry name" value="SMR"/>
    <property type="match status" value="1"/>
</dbReference>
<protein>
    <submittedName>
        <fullName evidence="3">Smr/MutS family protein</fullName>
    </submittedName>
</protein>
<organism evidence="3 4">
    <name type="scientific">Siccirubricoccus deserti</name>
    <dbReference type="NCBI Taxonomy" id="2013562"/>
    <lineage>
        <taxon>Bacteria</taxon>
        <taxon>Pseudomonadati</taxon>
        <taxon>Pseudomonadota</taxon>
        <taxon>Alphaproteobacteria</taxon>
        <taxon>Acetobacterales</taxon>
        <taxon>Roseomonadaceae</taxon>
        <taxon>Siccirubricoccus</taxon>
    </lineage>
</organism>
<dbReference type="PANTHER" id="PTHR35562:SF2">
    <property type="entry name" value="DNA ENDONUCLEASE SMRA-RELATED"/>
    <property type="match status" value="1"/>
</dbReference>
<reference evidence="3" key="1">
    <citation type="submission" date="2020-08" db="EMBL/GenBank/DDBJ databases">
        <authorList>
            <person name="Hu Y."/>
            <person name="Nguyen S.V."/>
            <person name="Li F."/>
            <person name="Fanning S."/>
        </authorList>
    </citation>
    <scope>NUCLEOTIDE SEQUENCE</scope>
    <source>
        <strain evidence="3">SYSU D8009</strain>
    </source>
</reference>
<dbReference type="AlphaFoldDB" id="A0A9X0QUN8"/>
<dbReference type="Gene3D" id="3.30.1370.110">
    <property type="match status" value="1"/>
</dbReference>
<dbReference type="InterPro" id="IPR002625">
    <property type="entry name" value="Smr_dom"/>
</dbReference>
<feature type="region of interest" description="Disordered" evidence="1">
    <location>
        <begin position="39"/>
        <end position="81"/>
    </location>
</feature>
<feature type="domain" description="Smr" evidence="2">
    <location>
        <begin position="100"/>
        <end position="180"/>
    </location>
</feature>
<evidence type="ECO:0000313" key="3">
    <source>
        <dbReference type="EMBL" id="MBC4014144.1"/>
    </source>
</evidence>
<feature type="compositionally biased region" description="Pro residues" evidence="1">
    <location>
        <begin position="41"/>
        <end position="53"/>
    </location>
</feature>
<comment type="caution">
    <text evidence="3">The sequence shown here is derived from an EMBL/GenBank/DDBJ whole genome shotgun (WGS) entry which is preliminary data.</text>
</comment>